<evidence type="ECO:0000259" key="6">
    <source>
        <dbReference type="Pfam" id="PF00171"/>
    </source>
</evidence>
<dbReference type="InterPro" id="IPR015590">
    <property type="entry name" value="Aldehyde_DH_dom"/>
</dbReference>
<evidence type="ECO:0000313" key="8">
    <source>
        <dbReference type="Proteomes" id="UP001390339"/>
    </source>
</evidence>
<dbReference type="Gene3D" id="3.40.605.10">
    <property type="entry name" value="Aldehyde Dehydrogenase, Chain A, domain 1"/>
    <property type="match status" value="1"/>
</dbReference>
<dbReference type="InterPro" id="IPR016162">
    <property type="entry name" value="Ald_DH_N"/>
</dbReference>
<evidence type="ECO:0000256" key="3">
    <source>
        <dbReference type="ARBA" id="ARBA00023027"/>
    </source>
</evidence>
<dbReference type="PANTHER" id="PTHR43720">
    <property type="entry name" value="2-AMINOMUCONIC SEMIALDEHYDE DEHYDROGENASE"/>
    <property type="match status" value="1"/>
</dbReference>
<evidence type="ECO:0000256" key="4">
    <source>
        <dbReference type="PROSITE-ProRule" id="PRU10007"/>
    </source>
</evidence>
<dbReference type="Gene3D" id="3.40.309.10">
    <property type="entry name" value="Aldehyde Dehydrogenase, Chain A, domain 2"/>
    <property type="match status" value="1"/>
</dbReference>
<dbReference type="PANTHER" id="PTHR43720:SF2">
    <property type="entry name" value="2-AMINOMUCONIC SEMIALDEHYDE DEHYDROGENASE"/>
    <property type="match status" value="1"/>
</dbReference>
<dbReference type="InterPro" id="IPR029510">
    <property type="entry name" value="Ald_DH_CS_GLU"/>
</dbReference>
<dbReference type="Proteomes" id="UP001390339">
    <property type="component" value="Unassembled WGS sequence"/>
</dbReference>
<reference evidence="7 8" key="1">
    <citation type="journal article" date="2024" name="IMA Fungus">
        <title>Apiospora arundinis, a panoply of carbohydrate-active enzymes and secondary metabolites.</title>
        <authorList>
            <person name="Sorensen T."/>
            <person name="Petersen C."/>
            <person name="Muurmann A.T."/>
            <person name="Christiansen J.V."/>
            <person name="Brundto M.L."/>
            <person name="Overgaard C.K."/>
            <person name="Boysen A.T."/>
            <person name="Wollenberg R.D."/>
            <person name="Larsen T.O."/>
            <person name="Sorensen J.L."/>
            <person name="Nielsen K.L."/>
            <person name="Sondergaard T.E."/>
        </authorList>
    </citation>
    <scope>NUCLEOTIDE SEQUENCE [LARGE SCALE GENOMIC DNA]</scope>
    <source>
        <strain evidence="7 8">AAU 773</strain>
    </source>
</reference>
<comment type="caution">
    <text evidence="7">The sequence shown here is derived from an EMBL/GenBank/DDBJ whole genome shotgun (WGS) entry which is preliminary data.</text>
</comment>
<feature type="active site" evidence="4">
    <location>
        <position position="266"/>
    </location>
</feature>
<organism evidence="7 8">
    <name type="scientific">Apiospora arundinis</name>
    <dbReference type="NCBI Taxonomy" id="335852"/>
    <lineage>
        <taxon>Eukaryota</taxon>
        <taxon>Fungi</taxon>
        <taxon>Dikarya</taxon>
        <taxon>Ascomycota</taxon>
        <taxon>Pezizomycotina</taxon>
        <taxon>Sordariomycetes</taxon>
        <taxon>Xylariomycetidae</taxon>
        <taxon>Amphisphaeriales</taxon>
        <taxon>Apiosporaceae</taxon>
        <taxon>Apiospora</taxon>
    </lineage>
</organism>
<keyword evidence="3" id="KW-0520">NAD</keyword>
<evidence type="ECO:0000313" key="7">
    <source>
        <dbReference type="EMBL" id="KAK8868970.1"/>
    </source>
</evidence>
<evidence type="ECO:0000256" key="5">
    <source>
        <dbReference type="RuleBase" id="RU003345"/>
    </source>
</evidence>
<comment type="similarity">
    <text evidence="1 5">Belongs to the aldehyde dehydrogenase family.</text>
</comment>
<name>A0ABR2IVV0_9PEZI</name>
<dbReference type="InterPro" id="IPR016163">
    <property type="entry name" value="Ald_DH_C"/>
</dbReference>
<dbReference type="EMBL" id="JAPCWZ010000004">
    <property type="protein sequence ID" value="KAK8868970.1"/>
    <property type="molecule type" value="Genomic_DNA"/>
</dbReference>
<protein>
    <submittedName>
        <fullName evidence="7">Aldehyde dehydrogenase</fullName>
    </submittedName>
</protein>
<evidence type="ECO:0000256" key="2">
    <source>
        <dbReference type="ARBA" id="ARBA00023002"/>
    </source>
</evidence>
<keyword evidence="2 5" id="KW-0560">Oxidoreductase</keyword>
<gene>
    <name evidence="7" type="ORF">PGQ11_007548</name>
</gene>
<sequence>MSPTEVTLTAPNGHSWKQPLGLFVNNEFVESQDAKTLAVVNPATEEDIANVSLAGEKDLDAAAQAAAQAFADPTWRDLCGTDRGKLMSRLATLMEENAETLAAIEALNTGKPYSAALEGDVEDAVKIVRYYAGYADKSFGQTIDVGADKLAYTIKEPVGVCGLIVPWNFPLNMAVTKLAPALCCGNTIVLKPSEITPLSVLFLASLIKEAGFPPGVVNVVNGLGTVVGAGMATHERISKISFTGSTRIGKELMKLVSGNMKQLTLETGGKSPLIVFDDANLDLAAQWAHLGFTYNQGELCTATTRLLVQDSVYDRFLETLTATTKKYAVGQPFDEETYLGPLVGKAHYDRVLEYMAIGKEEGARDILDGGAKTEAFPKGYFVAPALFVDVKPTMRIYREEIFGPCAVVVRFKDEEEAIRLANDSIYGLGSALFTENVGRAHKVARKIEAGMVWVNSSQDSDFRVPFGGVKQSGVGRELGEAGLAAYYNIKAVHVNIGSVPPM</sequence>
<keyword evidence="8" id="KW-1185">Reference proteome</keyword>
<dbReference type="PROSITE" id="PS00687">
    <property type="entry name" value="ALDEHYDE_DEHYDR_GLU"/>
    <property type="match status" value="1"/>
</dbReference>
<feature type="domain" description="Aldehyde dehydrogenase" evidence="6">
    <location>
        <begin position="28"/>
        <end position="492"/>
    </location>
</feature>
<dbReference type="SUPFAM" id="SSF53720">
    <property type="entry name" value="ALDH-like"/>
    <property type="match status" value="1"/>
</dbReference>
<accession>A0ABR2IVV0</accession>
<dbReference type="Pfam" id="PF00171">
    <property type="entry name" value="Aldedh"/>
    <property type="match status" value="1"/>
</dbReference>
<dbReference type="InterPro" id="IPR016161">
    <property type="entry name" value="Ald_DH/histidinol_DH"/>
</dbReference>
<evidence type="ECO:0000256" key="1">
    <source>
        <dbReference type="ARBA" id="ARBA00009986"/>
    </source>
</evidence>
<proteinExistence type="inferred from homology"/>